<dbReference type="SMART" id="SM00267">
    <property type="entry name" value="GGDEF"/>
    <property type="match status" value="1"/>
</dbReference>
<proteinExistence type="predicted"/>
<evidence type="ECO:0000256" key="1">
    <source>
        <dbReference type="ARBA" id="ARBA00012528"/>
    </source>
</evidence>
<evidence type="ECO:0000259" key="5">
    <source>
        <dbReference type="PROSITE" id="PS50887"/>
    </source>
</evidence>
<dbReference type="PANTHER" id="PTHR45138:SF9">
    <property type="entry name" value="DIGUANYLATE CYCLASE DGCM-RELATED"/>
    <property type="match status" value="1"/>
</dbReference>
<dbReference type="RefSeq" id="WP_011372966.1">
    <property type="nucleotide sequence ID" value="NC_007575.1"/>
</dbReference>
<dbReference type="SUPFAM" id="SSF55073">
    <property type="entry name" value="Nucleotide cyclase"/>
    <property type="match status" value="1"/>
</dbReference>
<dbReference type="Pfam" id="PF00990">
    <property type="entry name" value="GGDEF"/>
    <property type="match status" value="1"/>
</dbReference>
<dbReference type="InterPro" id="IPR050469">
    <property type="entry name" value="Diguanylate_Cyclase"/>
</dbReference>
<comment type="catalytic activity">
    <reaction evidence="2">
        <text>2 GTP = 3',3'-c-di-GMP + 2 diphosphate</text>
        <dbReference type="Rhea" id="RHEA:24898"/>
        <dbReference type="ChEBI" id="CHEBI:33019"/>
        <dbReference type="ChEBI" id="CHEBI:37565"/>
        <dbReference type="ChEBI" id="CHEBI:58805"/>
        <dbReference type="EC" id="2.7.7.65"/>
    </reaction>
</comment>
<dbReference type="AlphaFoldDB" id="Q30QW7"/>
<dbReference type="OrthoDB" id="7323245at2"/>
<feature type="domain" description="HAMP" evidence="4">
    <location>
        <begin position="213"/>
        <end position="267"/>
    </location>
</feature>
<dbReference type="InterPro" id="IPR029787">
    <property type="entry name" value="Nucleotide_cyclase"/>
</dbReference>
<dbReference type="CDD" id="cd01949">
    <property type="entry name" value="GGDEF"/>
    <property type="match status" value="1"/>
</dbReference>
<feature type="domain" description="GGDEF" evidence="5">
    <location>
        <begin position="310"/>
        <end position="439"/>
    </location>
</feature>
<feature type="transmembrane region" description="Helical" evidence="3">
    <location>
        <begin position="20"/>
        <end position="40"/>
    </location>
</feature>
<dbReference type="PANTHER" id="PTHR45138">
    <property type="entry name" value="REGULATORY COMPONENTS OF SENSORY TRANSDUCTION SYSTEM"/>
    <property type="match status" value="1"/>
</dbReference>
<dbReference type="NCBIfam" id="TIGR00254">
    <property type="entry name" value="GGDEF"/>
    <property type="match status" value="1"/>
</dbReference>
<evidence type="ECO:0000256" key="2">
    <source>
        <dbReference type="ARBA" id="ARBA00034247"/>
    </source>
</evidence>
<dbReference type="FunFam" id="3.30.70.270:FF:000001">
    <property type="entry name" value="Diguanylate cyclase domain protein"/>
    <property type="match status" value="1"/>
</dbReference>
<keyword evidence="3" id="KW-0812">Transmembrane</keyword>
<dbReference type="GO" id="GO:0007165">
    <property type="term" value="P:signal transduction"/>
    <property type="evidence" value="ECO:0007669"/>
    <property type="project" value="InterPro"/>
</dbReference>
<dbReference type="Gene3D" id="3.30.70.270">
    <property type="match status" value="1"/>
</dbReference>
<dbReference type="eggNOG" id="COG3706">
    <property type="taxonomic scope" value="Bacteria"/>
</dbReference>
<dbReference type="STRING" id="326298.Suden_1336"/>
<dbReference type="EMBL" id="CP000153">
    <property type="protein sequence ID" value="ABB44614.1"/>
    <property type="molecule type" value="Genomic_DNA"/>
</dbReference>
<dbReference type="CDD" id="cd06225">
    <property type="entry name" value="HAMP"/>
    <property type="match status" value="1"/>
</dbReference>
<dbReference type="InterPro" id="IPR003660">
    <property type="entry name" value="HAMP_dom"/>
</dbReference>
<keyword evidence="3" id="KW-1133">Transmembrane helix</keyword>
<accession>Q30QW7</accession>
<evidence type="ECO:0000313" key="7">
    <source>
        <dbReference type="Proteomes" id="UP000002714"/>
    </source>
</evidence>
<protein>
    <recommendedName>
        <fullName evidence="1">diguanylate cyclase</fullName>
        <ecNumber evidence="1">2.7.7.65</ecNumber>
    </recommendedName>
</protein>
<feature type="transmembrane region" description="Helical" evidence="3">
    <location>
        <begin position="188"/>
        <end position="212"/>
    </location>
</feature>
<dbReference type="InterPro" id="IPR000160">
    <property type="entry name" value="GGDEF_dom"/>
</dbReference>
<gene>
    <name evidence="6" type="ordered locus">Suden_1336</name>
</gene>
<dbReference type="PROSITE" id="PS50885">
    <property type="entry name" value="HAMP"/>
    <property type="match status" value="1"/>
</dbReference>
<dbReference type="HOGENOM" id="CLU_000445_11_4_7"/>
<keyword evidence="3" id="KW-0472">Membrane</keyword>
<dbReference type="Proteomes" id="UP000002714">
    <property type="component" value="Chromosome"/>
</dbReference>
<dbReference type="Gene3D" id="6.10.340.10">
    <property type="match status" value="1"/>
</dbReference>
<sequence length="439" mass="50354">MRKIKKLLYIYRSLSLLKKFLLAPALGLLLVLPFYIFAFFSMNNINNSVKEFNKELNPLQETAYKNIFLLEKAVNDINSAIAAKEIEWIDSAEIHIEEIRENLHKFFQSSYQKDAQEAIKALDAYYKVARDVSQKIIETDNNYRNIESDTKKVIENYKALDTSLKNIKLKIKQDIATSVNFIYESTTFLLLNGNLIFLVWFILSTLIIVIVYRDIKYKINTIVKDSKEIASGDVDFEKRLCIVSYDELGQIIKSINVFINKLHKSHEELSEAKKELERLYITDQLTGVYNRVKIDEIIDIELKKQKRYGYVCSVIMIDIDLFKLVNDTYGHLAGDLTLKEFSALLKSNVRDTDNVGRWGGEEFIIVSPQTDQDGALSLANHLRSKIEEFTFTTVGKKTASFGVASCSEDDDIQSLIDNADKALYRAKNSGRNKVVTHNA</sequence>
<dbReference type="KEGG" id="tdn:Suden_1336"/>
<dbReference type="GO" id="GO:0016020">
    <property type="term" value="C:membrane"/>
    <property type="evidence" value="ECO:0007669"/>
    <property type="project" value="InterPro"/>
</dbReference>
<evidence type="ECO:0000313" key="6">
    <source>
        <dbReference type="EMBL" id="ABB44614.1"/>
    </source>
</evidence>
<dbReference type="EC" id="2.7.7.65" evidence="1"/>
<keyword evidence="7" id="KW-1185">Reference proteome</keyword>
<dbReference type="InterPro" id="IPR043128">
    <property type="entry name" value="Rev_trsase/Diguanyl_cyclase"/>
</dbReference>
<evidence type="ECO:0000256" key="3">
    <source>
        <dbReference type="SAM" id="Phobius"/>
    </source>
</evidence>
<name>Q30QW7_SULDN</name>
<dbReference type="PROSITE" id="PS50887">
    <property type="entry name" value="GGDEF"/>
    <property type="match status" value="1"/>
</dbReference>
<reference evidence="6 7" key="1">
    <citation type="journal article" date="2008" name="Appl. Environ. Microbiol.">
        <title>Genome of the epsilonproteobacterial chemolithoautotroph Sulfurimonas denitrificans.</title>
        <authorList>
            <person name="Sievert S.M."/>
            <person name="Scott K.M."/>
            <person name="Klotz M.G."/>
            <person name="Chain P.S.G."/>
            <person name="Hauser L.J."/>
            <person name="Hemp J."/>
            <person name="Huegler M."/>
            <person name="Land M."/>
            <person name="Lapidus A."/>
            <person name="Larimer F.W."/>
            <person name="Lucas S."/>
            <person name="Malfatti S.A."/>
            <person name="Meyer F."/>
            <person name="Paulsen I.T."/>
            <person name="Ren Q."/>
            <person name="Simon J."/>
            <person name="Bailey K."/>
            <person name="Diaz E."/>
            <person name="Fitzpatrick K.A."/>
            <person name="Glover B."/>
            <person name="Gwatney N."/>
            <person name="Korajkic A."/>
            <person name="Long A."/>
            <person name="Mobberley J.M."/>
            <person name="Pantry S.N."/>
            <person name="Pazder G."/>
            <person name="Peterson S."/>
            <person name="Quintanilla J.D."/>
            <person name="Sprinkle R."/>
            <person name="Stephens J."/>
            <person name="Thomas P."/>
            <person name="Vaughn R."/>
            <person name="Weber M.J."/>
            <person name="Wooten L.L."/>
        </authorList>
    </citation>
    <scope>NUCLEOTIDE SEQUENCE [LARGE SCALE GENOMIC DNA]</scope>
    <source>
        <strain evidence="7">ATCC 33889 / DSM 1251</strain>
    </source>
</reference>
<evidence type="ECO:0000259" key="4">
    <source>
        <dbReference type="PROSITE" id="PS50885"/>
    </source>
</evidence>
<organism evidence="6 7">
    <name type="scientific">Sulfurimonas denitrificans (strain ATCC 33889 / DSM 1251)</name>
    <name type="common">Thiomicrospira denitrificans (strain ATCC 33889 / DSM 1251)</name>
    <dbReference type="NCBI Taxonomy" id="326298"/>
    <lineage>
        <taxon>Bacteria</taxon>
        <taxon>Pseudomonadati</taxon>
        <taxon>Campylobacterota</taxon>
        <taxon>Epsilonproteobacteria</taxon>
        <taxon>Campylobacterales</taxon>
        <taxon>Sulfurimonadaceae</taxon>
        <taxon>Sulfurimonas</taxon>
    </lineage>
</organism>
<dbReference type="GO" id="GO:0052621">
    <property type="term" value="F:diguanylate cyclase activity"/>
    <property type="evidence" value="ECO:0007669"/>
    <property type="project" value="UniProtKB-EC"/>
</dbReference>